<dbReference type="EMBL" id="RAYQ01000029">
    <property type="protein sequence ID" value="RKI88355.1"/>
    <property type="molecule type" value="Genomic_DNA"/>
</dbReference>
<sequence length="78" mass="8926">MEITVWRWQSEVESDTMAVKVRISYEKPQELHTVTEMLKPIIKSCKADKGENGRYKKAYLEVDISDGKAQKGVNSPLI</sequence>
<keyword evidence="2" id="KW-1185">Reference proteome</keyword>
<gene>
    <name evidence="1" type="ORF">D7V94_19575</name>
</gene>
<evidence type="ECO:0000313" key="1">
    <source>
        <dbReference type="EMBL" id="RKI88355.1"/>
    </source>
</evidence>
<evidence type="ECO:0000313" key="2">
    <source>
        <dbReference type="Proteomes" id="UP000280696"/>
    </source>
</evidence>
<name>A0A3A9APU2_9FIRM</name>
<comment type="caution">
    <text evidence="1">The sequence shown here is derived from an EMBL/GenBank/DDBJ whole genome shotgun (WGS) entry which is preliminary data.</text>
</comment>
<organism evidence="1 2">
    <name type="scientific">Parablautia intestinalis</name>
    <dbReference type="NCBI Taxonomy" id="2320100"/>
    <lineage>
        <taxon>Bacteria</taxon>
        <taxon>Bacillati</taxon>
        <taxon>Bacillota</taxon>
        <taxon>Clostridia</taxon>
        <taxon>Lachnospirales</taxon>
        <taxon>Lachnospiraceae</taxon>
        <taxon>Parablautia</taxon>
    </lineage>
</organism>
<proteinExistence type="predicted"/>
<dbReference type="AlphaFoldDB" id="A0A3A9APU2"/>
<protein>
    <submittedName>
        <fullName evidence="1">Uncharacterized protein</fullName>
    </submittedName>
</protein>
<accession>A0A3A9APU2</accession>
<dbReference type="Proteomes" id="UP000280696">
    <property type="component" value="Unassembled WGS sequence"/>
</dbReference>
<reference evidence="1 2" key="1">
    <citation type="submission" date="2018-09" db="EMBL/GenBank/DDBJ databases">
        <title>Murine metabolic-syndrome-specific gut microbial biobank.</title>
        <authorList>
            <person name="Liu C."/>
        </authorList>
    </citation>
    <scope>NUCLEOTIDE SEQUENCE [LARGE SCALE GENOMIC DNA]</scope>
    <source>
        <strain evidence="1 2">0.1xD8-82</strain>
    </source>
</reference>